<dbReference type="EMBL" id="WUEP01000005">
    <property type="protein sequence ID" value="NEH91213.1"/>
    <property type="molecule type" value="Genomic_DNA"/>
</dbReference>
<evidence type="ECO:0000313" key="2">
    <source>
        <dbReference type="Proteomes" id="UP000468864"/>
    </source>
</evidence>
<sequence length="66" mass="7015">MIILYESAKAVGNASPGRKPGTCFKHIAVLLNLLSKLLVELGLRPGVPADLSFQNRFLRRPAAAGG</sequence>
<protein>
    <submittedName>
        <fullName evidence="1">Uncharacterized protein</fullName>
    </submittedName>
</protein>
<dbReference type="RefSeq" id="WP_163876589.1">
    <property type="nucleotide sequence ID" value="NZ_WUEP01000005.1"/>
</dbReference>
<reference evidence="1 2" key="1">
    <citation type="submission" date="2019-12" db="EMBL/GenBank/DDBJ databases">
        <title>Rhizobium genotypes associated with high levels of biological nitrogen fixation by grain legumes in a temperate-maritime cropping system.</title>
        <authorList>
            <person name="Maluk M."/>
            <person name="Francesc Ferrando Molina F."/>
            <person name="Lopez Del Egido L."/>
            <person name="Lafos M."/>
            <person name="Langarica-Fuentes A."/>
            <person name="Gebre Yohannes G."/>
            <person name="Young M.W."/>
            <person name="Martin P."/>
            <person name="Gantlett R."/>
            <person name="Kenicer G."/>
            <person name="Hawes C."/>
            <person name="Begg G.S."/>
            <person name="Quilliam R.S."/>
            <person name="Squire G.R."/>
            <person name="Poole P.S."/>
            <person name="Young P.W."/>
            <person name="Iannetta P.M."/>
            <person name="James E.K."/>
        </authorList>
    </citation>
    <scope>NUCLEOTIDE SEQUENCE [LARGE SCALE GENOMIC DNA]</scope>
    <source>
        <strain evidence="1 2">JHI2449</strain>
    </source>
</reference>
<evidence type="ECO:0000313" key="1">
    <source>
        <dbReference type="EMBL" id="NEH91213.1"/>
    </source>
</evidence>
<comment type="caution">
    <text evidence="1">The sequence shown here is derived from an EMBL/GenBank/DDBJ whole genome shotgun (WGS) entry which is preliminary data.</text>
</comment>
<gene>
    <name evidence="1" type="ORF">GR206_09205</name>
</gene>
<organism evidence="1 2">
    <name type="scientific">Rhizobium laguerreae</name>
    <dbReference type="NCBI Taxonomy" id="1076926"/>
    <lineage>
        <taxon>Bacteria</taxon>
        <taxon>Pseudomonadati</taxon>
        <taxon>Pseudomonadota</taxon>
        <taxon>Alphaproteobacteria</taxon>
        <taxon>Hyphomicrobiales</taxon>
        <taxon>Rhizobiaceae</taxon>
        <taxon>Rhizobium/Agrobacterium group</taxon>
        <taxon>Rhizobium</taxon>
    </lineage>
</organism>
<name>A0A6N9ZCN7_9HYPH</name>
<dbReference type="Proteomes" id="UP000468864">
    <property type="component" value="Unassembled WGS sequence"/>
</dbReference>
<proteinExistence type="predicted"/>
<accession>A0A6N9ZCN7</accession>
<dbReference type="AlphaFoldDB" id="A0A6N9ZCN7"/>